<gene>
    <name evidence="8" type="ORF">OCV61_03880</name>
</gene>
<keyword evidence="9" id="KW-1185">Reference proteome</keyword>
<evidence type="ECO:0000256" key="1">
    <source>
        <dbReference type="ARBA" id="ARBA00004141"/>
    </source>
</evidence>
<evidence type="ECO:0000256" key="5">
    <source>
        <dbReference type="ARBA" id="ARBA00022989"/>
    </source>
</evidence>
<keyword evidence="2" id="KW-0813">Transport</keyword>
<keyword evidence="5 7" id="KW-1133">Transmembrane helix</keyword>
<evidence type="ECO:0000256" key="2">
    <source>
        <dbReference type="ARBA" id="ARBA00022448"/>
    </source>
</evidence>
<feature type="transmembrane region" description="Helical" evidence="7">
    <location>
        <begin position="236"/>
        <end position="258"/>
    </location>
</feature>
<sequence length="316" mass="34619">MRKEVYEMKVLEIIMPVLVMILLGIWCRKKNVLTQSGIDNIKSLVTNIMLPVAIFHALATAEYTGKIGMLVGIMFVMLLISFSVGFLLKPLLEEPYKKYLPYMVCVYEGGMMAYPLYTSLCGSEHLSQIAVLDIAGLLFGFSVYMGMLGQTENGGKISAKALFFSAVKTPAFVASVLGIAAGLTGIISRLVESFFGGVYLSVENILTTSVTSMILLVVGYSMELTRELIRPCIKTIVLRVCVQAVMMAGVLLAVHFLIGSSQLMDLAIILYMSAPATFSMQTFLNKKESSAYVSTTNSLYCIVSILVYMVLALIIY</sequence>
<accession>A0ABT2TT22</accession>
<keyword evidence="4 7" id="KW-0812">Transmembrane</keyword>
<feature type="transmembrane region" description="Helical" evidence="7">
    <location>
        <begin position="6"/>
        <end position="23"/>
    </location>
</feature>
<keyword evidence="6 7" id="KW-0472">Membrane</keyword>
<feature type="transmembrane region" description="Helical" evidence="7">
    <location>
        <begin position="205"/>
        <end position="224"/>
    </location>
</feature>
<name>A0ABT2TT22_9FIRM</name>
<dbReference type="EMBL" id="JAOQJL010000005">
    <property type="protein sequence ID" value="MCU6764549.1"/>
    <property type="molecule type" value="Genomic_DNA"/>
</dbReference>
<dbReference type="PANTHER" id="PTHR36838:SF3">
    <property type="entry name" value="TRANSPORTER AUXIN EFFLUX CARRIER EC FAMILY"/>
    <property type="match status" value="1"/>
</dbReference>
<keyword evidence="3" id="KW-1003">Cell membrane</keyword>
<feature type="transmembrane region" description="Helical" evidence="7">
    <location>
        <begin position="129"/>
        <end position="149"/>
    </location>
</feature>
<feature type="transmembrane region" description="Helical" evidence="7">
    <location>
        <begin position="67"/>
        <end position="87"/>
    </location>
</feature>
<evidence type="ECO:0000256" key="7">
    <source>
        <dbReference type="SAM" id="Phobius"/>
    </source>
</evidence>
<comment type="caution">
    <text evidence="8">The sequence shown here is derived from an EMBL/GenBank/DDBJ whole genome shotgun (WGS) entry which is preliminary data.</text>
</comment>
<feature type="transmembrane region" description="Helical" evidence="7">
    <location>
        <begin position="99"/>
        <end position="117"/>
    </location>
</feature>
<evidence type="ECO:0000256" key="6">
    <source>
        <dbReference type="ARBA" id="ARBA00023136"/>
    </source>
</evidence>
<dbReference type="PANTHER" id="PTHR36838">
    <property type="entry name" value="AUXIN EFFLUX CARRIER FAMILY PROTEIN"/>
    <property type="match status" value="1"/>
</dbReference>
<dbReference type="RefSeq" id="WP_262582668.1">
    <property type="nucleotide sequence ID" value="NZ_JAOQJL010000005.1"/>
</dbReference>
<feature type="transmembrane region" description="Helical" evidence="7">
    <location>
        <begin position="161"/>
        <end position="185"/>
    </location>
</feature>
<evidence type="ECO:0000256" key="3">
    <source>
        <dbReference type="ARBA" id="ARBA00022475"/>
    </source>
</evidence>
<dbReference type="InterPro" id="IPR004776">
    <property type="entry name" value="Mem_transp_PIN-like"/>
</dbReference>
<organism evidence="8 9">
    <name type="scientific">Blautia ammoniilytica</name>
    <dbReference type="NCBI Taxonomy" id="2981782"/>
    <lineage>
        <taxon>Bacteria</taxon>
        <taxon>Bacillati</taxon>
        <taxon>Bacillota</taxon>
        <taxon>Clostridia</taxon>
        <taxon>Lachnospirales</taxon>
        <taxon>Lachnospiraceae</taxon>
        <taxon>Blautia</taxon>
    </lineage>
</organism>
<feature type="transmembrane region" description="Helical" evidence="7">
    <location>
        <begin position="264"/>
        <end position="284"/>
    </location>
</feature>
<feature type="transmembrane region" description="Helical" evidence="7">
    <location>
        <begin position="296"/>
        <end position="315"/>
    </location>
</feature>
<dbReference type="Pfam" id="PF03547">
    <property type="entry name" value="Mem_trans"/>
    <property type="match status" value="1"/>
</dbReference>
<dbReference type="Proteomes" id="UP001652409">
    <property type="component" value="Unassembled WGS sequence"/>
</dbReference>
<protein>
    <submittedName>
        <fullName evidence="8">AEC family transporter</fullName>
    </submittedName>
</protein>
<evidence type="ECO:0000313" key="9">
    <source>
        <dbReference type="Proteomes" id="UP001652409"/>
    </source>
</evidence>
<reference evidence="8 9" key="1">
    <citation type="journal article" date="2021" name="ISME Commun">
        <title>Automated analysis of genomic sequences facilitates high-throughput and comprehensive description of bacteria.</title>
        <authorList>
            <person name="Hitch T.C.A."/>
        </authorList>
    </citation>
    <scope>NUCLEOTIDE SEQUENCE [LARGE SCALE GENOMIC DNA]</scope>
    <source>
        <strain evidence="8 9">Sanger_23</strain>
    </source>
</reference>
<comment type="subcellular location">
    <subcellularLocation>
        <location evidence="1">Membrane</location>
        <topology evidence="1">Multi-pass membrane protein</topology>
    </subcellularLocation>
</comment>
<evidence type="ECO:0000256" key="4">
    <source>
        <dbReference type="ARBA" id="ARBA00022692"/>
    </source>
</evidence>
<proteinExistence type="predicted"/>
<evidence type="ECO:0000313" key="8">
    <source>
        <dbReference type="EMBL" id="MCU6764549.1"/>
    </source>
</evidence>
<feature type="transmembrane region" description="Helical" evidence="7">
    <location>
        <begin position="44"/>
        <end position="61"/>
    </location>
</feature>